<dbReference type="EMBL" id="CAJPDS010000109">
    <property type="protein sequence ID" value="CAF9938149.1"/>
    <property type="molecule type" value="Genomic_DNA"/>
</dbReference>
<protein>
    <recommendedName>
        <fullName evidence="4">Autophagy-related protein 16 domain-containing protein</fullName>
    </recommendedName>
</protein>
<feature type="coiled-coil region" evidence="2">
    <location>
        <begin position="118"/>
        <end position="180"/>
    </location>
</feature>
<evidence type="ECO:0000256" key="3">
    <source>
        <dbReference type="SAM" id="MobiDB-lite"/>
    </source>
</evidence>
<evidence type="ECO:0000313" key="6">
    <source>
        <dbReference type="Proteomes" id="UP000664521"/>
    </source>
</evidence>
<dbReference type="Pfam" id="PF08614">
    <property type="entry name" value="ATG16"/>
    <property type="match status" value="1"/>
</dbReference>
<name>A0A8H3G7V8_9LECA</name>
<keyword evidence="6" id="KW-1185">Reference proteome</keyword>
<sequence length="199" mass="22794">MASWQGEYLAALQERDRKEKADSSFYDAYTKLANRAAGLDSHAKSRVPAESPTADNRSRKPNIPNFVPQASNEEALIRARHDLSEAQRSKGVMQSRLDSICVELQTLKLQSQHDIRRIKELSSEKAILSIRMKDQDEELKGKAKLLGDVHDENLSLTLQLNMAEERSQRLHTENKELVDRWMKRMGKEAEDLNKASKFF</sequence>
<dbReference type="InterPro" id="IPR013923">
    <property type="entry name" value="Autophagy-rel_prot_16_dom"/>
</dbReference>
<evidence type="ECO:0000256" key="1">
    <source>
        <dbReference type="ARBA" id="ARBA00005331"/>
    </source>
</evidence>
<evidence type="ECO:0000256" key="2">
    <source>
        <dbReference type="SAM" id="Coils"/>
    </source>
</evidence>
<reference evidence="5" key="1">
    <citation type="submission" date="2021-03" db="EMBL/GenBank/DDBJ databases">
        <authorList>
            <person name="Tagirdzhanova G."/>
        </authorList>
    </citation>
    <scope>NUCLEOTIDE SEQUENCE</scope>
</reference>
<dbReference type="OrthoDB" id="8949486at2759"/>
<evidence type="ECO:0000259" key="4">
    <source>
        <dbReference type="Pfam" id="PF08614"/>
    </source>
</evidence>
<feature type="domain" description="Autophagy-related protein 16" evidence="4">
    <location>
        <begin position="7"/>
        <end position="193"/>
    </location>
</feature>
<comment type="caution">
    <text evidence="5">The sequence shown here is derived from an EMBL/GenBank/DDBJ whole genome shotgun (WGS) entry which is preliminary data.</text>
</comment>
<keyword evidence="2" id="KW-0175">Coiled coil</keyword>
<dbReference type="CDD" id="cd22887">
    <property type="entry name" value="Atg16_CCD"/>
    <property type="match status" value="1"/>
</dbReference>
<gene>
    <name evidence="5" type="ORF">HETSPECPRED_000789</name>
</gene>
<organism evidence="5 6">
    <name type="scientific">Heterodermia speciosa</name>
    <dbReference type="NCBI Taxonomy" id="116794"/>
    <lineage>
        <taxon>Eukaryota</taxon>
        <taxon>Fungi</taxon>
        <taxon>Dikarya</taxon>
        <taxon>Ascomycota</taxon>
        <taxon>Pezizomycotina</taxon>
        <taxon>Lecanoromycetes</taxon>
        <taxon>OSLEUM clade</taxon>
        <taxon>Lecanoromycetidae</taxon>
        <taxon>Caliciales</taxon>
        <taxon>Physciaceae</taxon>
        <taxon>Heterodermia</taxon>
    </lineage>
</organism>
<comment type="similarity">
    <text evidence="1">Belongs to the ATG16 family.</text>
</comment>
<evidence type="ECO:0000313" key="5">
    <source>
        <dbReference type="EMBL" id="CAF9938149.1"/>
    </source>
</evidence>
<feature type="region of interest" description="Disordered" evidence="3">
    <location>
        <begin position="37"/>
        <end position="69"/>
    </location>
</feature>
<proteinExistence type="inferred from homology"/>
<accession>A0A8H3G7V8</accession>
<dbReference type="Proteomes" id="UP000664521">
    <property type="component" value="Unassembled WGS sequence"/>
</dbReference>
<dbReference type="AlphaFoldDB" id="A0A8H3G7V8"/>
<dbReference type="Gene3D" id="1.20.5.170">
    <property type="match status" value="1"/>
</dbReference>